<dbReference type="STRING" id="665118.SAMN02983003_3045"/>
<protein>
    <recommendedName>
        <fullName evidence="3">Phage tail tape measure protein, lambda family</fullName>
    </recommendedName>
</protein>
<proteinExistence type="predicted"/>
<evidence type="ECO:0000313" key="1">
    <source>
        <dbReference type="EMBL" id="SFZ85873.1"/>
    </source>
</evidence>
<dbReference type="OrthoDB" id="8448547at2"/>
<gene>
    <name evidence="1" type="ORF">SAMN02983003_3045</name>
</gene>
<dbReference type="RefSeq" id="WP_072345051.1">
    <property type="nucleotide sequence ID" value="NZ_FPKU01000003.1"/>
</dbReference>
<accession>A0A1K2I0N3</accession>
<evidence type="ECO:0008006" key="3">
    <source>
        <dbReference type="Google" id="ProtNLM"/>
    </source>
</evidence>
<dbReference type="Proteomes" id="UP000183447">
    <property type="component" value="Unassembled WGS sequence"/>
</dbReference>
<name>A0A1K2I0N3_9HYPH</name>
<organism evidence="1 2">
    <name type="scientific">Devosia enhydra</name>
    <dbReference type="NCBI Taxonomy" id="665118"/>
    <lineage>
        <taxon>Bacteria</taxon>
        <taxon>Pseudomonadati</taxon>
        <taxon>Pseudomonadota</taxon>
        <taxon>Alphaproteobacteria</taxon>
        <taxon>Hyphomicrobiales</taxon>
        <taxon>Devosiaceae</taxon>
        <taxon>Devosia</taxon>
    </lineage>
</organism>
<keyword evidence="2" id="KW-1185">Reference proteome</keyword>
<reference evidence="1 2" key="1">
    <citation type="submission" date="2016-11" db="EMBL/GenBank/DDBJ databases">
        <authorList>
            <person name="Jaros S."/>
            <person name="Januszkiewicz K."/>
            <person name="Wedrychowicz H."/>
        </authorList>
    </citation>
    <scope>NUCLEOTIDE SEQUENCE [LARGE SCALE GENOMIC DNA]</scope>
    <source>
        <strain evidence="1 2">ATCC 23634</strain>
    </source>
</reference>
<sequence>MADGFSSTRLGEELGDVSLELDRIDDLAEGVSRTLSRAFRGAVLDGRSLNGVLGEIARSFSDIALKAAFKPLGTLVEGAITTLFAGTNPALSGVTPFAKGGVIATPTYFPLGRGTGLAGEAGPEAILPLRRGSDGRLGVAMPGGGGGVSLSVTINASDARSVIASEAEIGAMLLRAVRRGSRGS</sequence>
<dbReference type="EMBL" id="FPKU01000003">
    <property type="protein sequence ID" value="SFZ85873.1"/>
    <property type="molecule type" value="Genomic_DNA"/>
</dbReference>
<evidence type="ECO:0000313" key="2">
    <source>
        <dbReference type="Proteomes" id="UP000183447"/>
    </source>
</evidence>
<dbReference type="AlphaFoldDB" id="A0A1K2I0N3"/>